<keyword evidence="2" id="KW-1185">Reference proteome</keyword>
<evidence type="ECO:0000313" key="2">
    <source>
        <dbReference type="Proteomes" id="UP000233551"/>
    </source>
</evidence>
<sequence>MAGSRILPPSFQEYLSNVGSVWWDIHMVSNRKGRGEYLPGGEAEPLMSVAASQGYCHFVSLSIVREGRVKDRERGHDYGDVAY</sequence>
<dbReference type="AlphaFoldDB" id="A0A2I0L931"/>
<dbReference type="EMBL" id="PGOL01000103">
    <property type="protein sequence ID" value="PKI77191.1"/>
    <property type="molecule type" value="Genomic_DNA"/>
</dbReference>
<proteinExistence type="predicted"/>
<name>A0A2I0L931_PUNGR</name>
<accession>A0A2I0L931</accession>
<gene>
    <name evidence="1" type="ORF">CRG98_002401</name>
</gene>
<organism evidence="1 2">
    <name type="scientific">Punica granatum</name>
    <name type="common">Pomegranate</name>
    <dbReference type="NCBI Taxonomy" id="22663"/>
    <lineage>
        <taxon>Eukaryota</taxon>
        <taxon>Viridiplantae</taxon>
        <taxon>Streptophyta</taxon>
        <taxon>Embryophyta</taxon>
        <taxon>Tracheophyta</taxon>
        <taxon>Spermatophyta</taxon>
        <taxon>Magnoliopsida</taxon>
        <taxon>eudicotyledons</taxon>
        <taxon>Gunneridae</taxon>
        <taxon>Pentapetalae</taxon>
        <taxon>rosids</taxon>
        <taxon>malvids</taxon>
        <taxon>Myrtales</taxon>
        <taxon>Lythraceae</taxon>
        <taxon>Punica</taxon>
    </lineage>
</organism>
<evidence type="ECO:0000313" key="1">
    <source>
        <dbReference type="EMBL" id="PKI77191.1"/>
    </source>
</evidence>
<reference evidence="1 2" key="1">
    <citation type="submission" date="2017-11" db="EMBL/GenBank/DDBJ databases">
        <title>De-novo sequencing of pomegranate (Punica granatum L.) genome.</title>
        <authorList>
            <person name="Akparov Z."/>
            <person name="Amiraslanov A."/>
            <person name="Hajiyeva S."/>
            <person name="Abbasov M."/>
            <person name="Kaur K."/>
            <person name="Hamwieh A."/>
            <person name="Solovyev V."/>
            <person name="Salamov A."/>
            <person name="Braich B."/>
            <person name="Kosarev P."/>
            <person name="Mahmoud A."/>
            <person name="Hajiyev E."/>
            <person name="Babayeva S."/>
            <person name="Izzatullayeva V."/>
            <person name="Mammadov A."/>
            <person name="Mammadov A."/>
            <person name="Sharifova S."/>
            <person name="Ojaghi J."/>
            <person name="Eynullazada K."/>
            <person name="Bayramov B."/>
            <person name="Abdulazimova A."/>
            <person name="Shahmuradov I."/>
        </authorList>
    </citation>
    <scope>NUCLEOTIDE SEQUENCE [LARGE SCALE GENOMIC DNA]</scope>
    <source>
        <strain evidence="2">cv. AG2017</strain>
        <tissue evidence="1">Leaf</tissue>
    </source>
</reference>
<dbReference type="Proteomes" id="UP000233551">
    <property type="component" value="Unassembled WGS sequence"/>
</dbReference>
<protein>
    <submittedName>
        <fullName evidence="1">Uncharacterized protein</fullName>
    </submittedName>
</protein>
<comment type="caution">
    <text evidence="1">The sequence shown here is derived from an EMBL/GenBank/DDBJ whole genome shotgun (WGS) entry which is preliminary data.</text>
</comment>